<keyword evidence="4" id="KW-1185">Reference proteome</keyword>
<dbReference type="Gene3D" id="2.60.40.2880">
    <property type="entry name" value="MmpS1-5, C-terminal soluble domain"/>
    <property type="match status" value="1"/>
</dbReference>
<accession>A0AAE4C679</accession>
<dbReference type="EMBL" id="JAVDUI010000001">
    <property type="protein sequence ID" value="MDR6891219.1"/>
    <property type="molecule type" value="Genomic_DNA"/>
</dbReference>
<dbReference type="InterPro" id="IPR038468">
    <property type="entry name" value="MmpS_C"/>
</dbReference>
<feature type="region of interest" description="Disordered" evidence="1">
    <location>
        <begin position="1"/>
        <end position="24"/>
    </location>
</feature>
<name>A0AAE4C679_9MICC</name>
<evidence type="ECO:0000256" key="2">
    <source>
        <dbReference type="SAM" id="Phobius"/>
    </source>
</evidence>
<proteinExistence type="predicted"/>
<keyword evidence="2" id="KW-0812">Transmembrane</keyword>
<dbReference type="AlphaFoldDB" id="A0AAE4C679"/>
<keyword evidence="2" id="KW-0472">Membrane</keyword>
<evidence type="ECO:0000313" key="4">
    <source>
        <dbReference type="Proteomes" id="UP001247307"/>
    </source>
</evidence>
<evidence type="ECO:0000256" key="1">
    <source>
        <dbReference type="SAM" id="MobiDB-lite"/>
    </source>
</evidence>
<feature type="compositionally biased region" description="Polar residues" evidence="1">
    <location>
        <begin position="1"/>
        <end position="11"/>
    </location>
</feature>
<feature type="transmembrane region" description="Helical" evidence="2">
    <location>
        <begin position="27"/>
        <end position="47"/>
    </location>
</feature>
<keyword evidence="2" id="KW-1133">Transmembrane helix</keyword>
<evidence type="ECO:0000313" key="3">
    <source>
        <dbReference type="EMBL" id="MDR6891219.1"/>
    </source>
</evidence>
<comment type="caution">
    <text evidence="3">The sequence shown here is derived from an EMBL/GenBank/DDBJ whole genome shotgun (WGS) entry which is preliminary data.</text>
</comment>
<gene>
    <name evidence="3" type="ORF">J2S35_000159</name>
</gene>
<dbReference type="RefSeq" id="WP_309848748.1">
    <property type="nucleotide sequence ID" value="NZ_BAAAIU010000004.1"/>
</dbReference>
<reference evidence="3" key="1">
    <citation type="submission" date="2023-07" db="EMBL/GenBank/DDBJ databases">
        <title>Sequencing the genomes of 1000 actinobacteria strains.</title>
        <authorList>
            <person name="Klenk H.-P."/>
        </authorList>
    </citation>
    <scope>NUCLEOTIDE SEQUENCE</scope>
    <source>
        <strain evidence="3">DSM 13988</strain>
    </source>
</reference>
<organism evidence="3 4">
    <name type="scientific">Falsarthrobacter nasiphocae</name>
    <dbReference type="NCBI Taxonomy" id="189863"/>
    <lineage>
        <taxon>Bacteria</taxon>
        <taxon>Bacillati</taxon>
        <taxon>Actinomycetota</taxon>
        <taxon>Actinomycetes</taxon>
        <taxon>Micrococcales</taxon>
        <taxon>Micrococcaceae</taxon>
        <taxon>Falsarthrobacter</taxon>
    </lineage>
</organism>
<sequence>MSHSQPPTGEQPSPAGPPAAGRRGTSALKWGAAAALAVLLLVGAMLVTGNIAKGRAHASDAGAVQETIRLEATSRGGGHVTWTLGASSSSHDFTSRWSESFQRNGEVIMMKVTGDFGDPEAAVTCKIYVNDELKVSASGSGGQGLATCVYPNR</sequence>
<dbReference type="Proteomes" id="UP001247307">
    <property type="component" value="Unassembled WGS sequence"/>
</dbReference>
<protein>
    <submittedName>
        <fullName evidence="3">Uncharacterized protein</fullName>
    </submittedName>
</protein>